<keyword evidence="3 4" id="KW-0408">Iron</keyword>
<dbReference type="Gene3D" id="1.10.760.10">
    <property type="entry name" value="Cytochrome c-like domain"/>
    <property type="match status" value="1"/>
</dbReference>
<evidence type="ECO:0000256" key="2">
    <source>
        <dbReference type="ARBA" id="ARBA00022723"/>
    </source>
</evidence>
<comment type="caution">
    <text evidence="6">The sequence shown here is derived from an EMBL/GenBank/DDBJ whole genome shotgun (WGS) entry which is preliminary data.</text>
</comment>
<evidence type="ECO:0000256" key="1">
    <source>
        <dbReference type="ARBA" id="ARBA00022617"/>
    </source>
</evidence>
<organism evidence="6 7">
    <name type="scientific">Thioalkalicoccus limnaeus</name>
    <dbReference type="NCBI Taxonomy" id="120681"/>
    <lineage>
        <taxon>Bacteria</taxon>
        <taxon>Pseudomonadati</taxon>
        <taxon>Pseudomonadota</taxon>
        <taxon>Gammaproteobacteria</taxon>
        <taxon>Chromatiales</taxon>
        <taxon>Chromatiaceae</taxon>
        <taxon>Thioalkalicoccus</taxon>
    </lineage>
</organism>
<proteinExistence type="predicted"/>
<dbReference type="Proteomes" id="UP001564408">
    <property type="component" value="Unassembled WGS sequence"/>
</dbReference>
<sequence length="682" mass="76354">MILLAKDLRSMSGSELDTLFRGSPAGPIPVGRTRGTAILFAGSWFGRLLSVMIRVLFWKGKIFRPQSGDLKNRVGPLGWRLIRAAVSEGDSWFADGPAVILDYSQTSFLARKIRDEIRLVSPGLYLGVVYWGKRRIARFTLESDDQGEGRLAGFTKAVGVVTLATLLIGGAYVAIRLADDRPVTYALDEDHFKYGSTGGERGFGKQLGFGIPYWMWVALPELFPEYLPDGQTGVGYRAFGMIYEPDRDPRLELPIGMSMRRVQGIDRVYFNCAVCHTGTVRAAPGEPAEIVLGMPANTFDLGALAGFLGRAATDWRFRSDRMLPKIEELARLQQELTLSGDRYQPQPLDALDRAIFRYVGIALMREQLLTLTSRLAFMDMTTWGPGRVDTFNPPKALLGFPMEKAPERELVGNADLPSVWNQRWKQGMQLHWDGNNTSVDERNLSAAFGTGATPTTLDKDKVLRVAAWLWDKAQPPDFPEPFIDRELAARGKPVYQQYCWSCHGNREPPYRTEGDGGLVGTVTPIAEIGTDRARLDSYTRLLAVAQNSLYAGFPADEAHCRDRPGDLERCYPARFSHFRKTYGYANLPLDGLWLRAPYLHNGSVPTLYDLLEPAENRPEVFHIGYDVYDYQDVGFVSFGPDAERQGWRYDTRERGNGNGGHDYGTLLAPDLKEALIEYLKTF</sequence>
<evidence type="ECO:0000313" key="6">
    <source>
        <dbReference type="EMBL" id="MEY6432128.1"/>
    </source>
</evidence>
<evidence type="ECO:0000313" key="7">
    <source>
        <dbReference type="Proteomes" id="UP001564408"/>
    </source>
</evidence>
<feature type="domain" description="Cytochrome c" evidence="5">
    <location>
        <begin position="486"/>
        <end position="682"/>
    </location>
</feature>
<keyword evidence="1 4" id="KW-0349">Heme</keyword>
<dbReference type="Pfam" id="PF21419">
    <property type="entry name" value="RoxA-like_Cyt-c"/>
    <property type="match status" value="1"/>
</dbReference>
<reference evidence="6 7" key="1">
    <citation type="submission" date="2024-05" db="EMBL/GenBank/DDBJ databases">
        <title>Genome Sequence and Characterization of the New Strain Purple Sulfur Bacterium of Genus Thioalkalicoccus.</title>
        <authorList>
            <person name="Bryantseva I.A."/>
            <person name="Kyndt J.A."/>
            <person name="Imhoff J.F."/>
        </authorList>
    </citation>
    <scope>NUCLEOTIDE SEQUENCE [LARGE SCALE GENOMIC DNA]</scope>
    <source>
        <strain evidence="6 7">Um2</strain>
    </source>
</reference>
<dbReference type="EMBL" id="JBDKXB010000006">
    <property type="protein sequence ID" value="MEY6432128.1"/>
    <property type="molecule type" value="Genomic_DNA"/>
</dbReference>
<evidence type="ECO:0000256" key="3">
    <source>
        <dbReference type="ARBA" id="ARBA00023004"/>
    </source>
</evidence>
<dbReference type="SUPFAM" id="SSF46626">
    <property type="entry name" value="Cytochrome c"/>
    <property type="match status" value="2"/>
</dbReference>
<gene>
    <name evidence="6" type="ORF">ABC977_06845</name>
</gene>
<dbReference type="InterPro" id="IPR036909">
    <property type="entry name" value="Cyt_c-like_dom_sf"/>
</dbReference>
<dbReference type="PANTHER" id="PTHR30600:SF9">
    <property type="entry name" value="BLR7738 PROTEIN"/>
    <property type="match status" value="1"/>
</dbReference>
<dbReference type="InterPro" id="IPR051395">
    <property type="entry name" value="Cytochrome_c_Peroxidase/MauG"/>
</dbReference>
<dbReference type="InterPro" id="IPR009056">
    <property type="entry name" value="Cyt_c-like_dom"/>
</dbReference>
<evidence type="ECO:0000259" key="5">
    <source>
        <dbReference type="PROSITE" id="PS51007"/>
    </source>
</evidence>
<protein>
    <recommendedName>
        <fullName evidence="5">Cytochrome c domain-containing protein</fullName>
    </recommendedName>
</protein>
<dbReference type="PROSITE" id="PS51007">
    <property type="entry name" value="CYTC"/>
    <property type="match status" value="1"/>
</dbReference>
<evidence type="ECO:0000256" key="4">
    <source>
        <dbReference type="PROSITE-ProRule" id="PRU00433"/>
    </source>
</evidence>
<accession>A0ABV4BF37</accession>
<keyword evidence="2 4" id="KW-0479">Metal-binding</keyword>
<keyword evidence="7" id="KW-1185">Reference proteome</keyword>
<name>A0ABV4BF37_9GAMM</name>
<dbReference type="PANTHER" id="PTHR30600">
    <property type="entry name" value="CYTOCHROME C PEROXIDASE-RELATED"/>
    <property type="match status" value="1"/>
</dbReference>